<keyword evidence="4 8" id="KW-0812">Transmembrane</keyword>
<dbReference type="Proteomes" id="UP000218231">
    <property type="component" value="Unassembled WGS sequence"/>
</dbReference>
<evidence type="ECO:0000313" key="12">
    <source>
        <dbReference type="Proteomes" id="UP000218231"/>
    </source>
</evidence>
<keyword evidence="6 9" id="KW-0472">Membrane</keyword>
<feature type="transmembrane region" description="Helical" evidence="9">
    <location>
        <begin position="203"/>
        <end position="227"/>
    </location>
</feature>
<feature type="domain" description="G-protein coupled receptors family 1 profile" evidence="10">
    <location>
        <begin position="50"/>
        <end position="337"/>
    </location>
</feature>
<dbReference type="AlphaFoldDB" id="A0A2A2JHV4"/>
<sequence>MHDSFLTALAENITVSGNPLPAAAESLYPLWTQILMTVIFSGLALFGVIGNALVILVVFRVKGMKTPTNYYLVSLACSDSLFFIGSIATEISSLYTANFVFGWLPCKLFIYLPYLAINSSSLSITAFTIERFIGICHPYRARTICTISRAKTIIGCIWTVSILYNSTWFYLTSLQHDAQGAFCSFELERHDWKYKLVYFADFLFFYVIPMLLNIIIYIRIAITLIYCGDRMKNPIKNESLIEKDKGKRNGTVNGNVAPRGDSIRDNLNRAKHSMKGGRTQVVKMLALVVVVFAVCWLPYRAMVLHNSFAKNIFYEDWYIFFSKTLIFINCAINPVLYNLMSARFRLAFRTLLTGSDGRNRFNAETYAASRRTPSSYGEKTVVTNNNVTDDPRLLADVDQPVRPDLECEPAGHGDQCIQLAIDFFGHDEIPHSSAIHPILAEECRSELTSIQAR</sequence>
<protein>
    <recommendedName>
        <fullName evidence="3">Thyrotropin-releasing hormone receptor</fullName>
    </recommendedName>
    <alternativeName>
        <fullName evidence="7">Thyroliberin receptor</fullName>
    </alternativeName>
</protein>
<evidence type="ECO:0000256" key="8">
    <source>
        <dbReference type="RuleBase" id="RU000688"/>
    </source>
</evidence>
<comment type="function">
    <text evidence="1">Receptor for thyrotropin-releasing hormone (TRH). Upon ligand binding, this G-protein-coupled receptor triggers activation of the phosphatidylinositol (IP3)-calcium-protein kinase C (PKC) pathway.</text>
</comment>
<evidence type="ECO:0000256" key="6">
    <source>
        <dbReference type="ARBA" id="ARBA00023136"/>
    </source>
</evidence>
<comment type="caution">
    <text evidence="11">The sequence shown here is derived from an EMBL/GenBank/DDBJ whole genome shotgun (WGS) entry which is preliminary data.</text>
</comment>
<evidence type="ECO:0000256" key="2">
    <source>
        <dbReference type="ARBA" id="ARBA00004370"/>
    </source>
</evidence>
<evidence type="ECO:0000256" key="9">
    <source>
        <dbReference type="SAM" id="Phobius"/>
    </source>
</evidence>
<dbReference type="Gene3D" id="1.20.1070.10">
    <property type="entry name" value="Rhodopsin 7-helix transmembrane proteins"/>
    <property type="match status" value="1"/>
</dbReference>
<comment type="subcellular location">
    <subcellularLocation>
        <location evidence="2">Membrane</location>
    </subcellularLocation>
</comment>
<dbReference type="EMBL" id="LIAE01010418">
    <property type="protein sequence ID" value="PAV61348.1"/>
    <property type="molecule type" value="Genomic_DNA"/>
</dbReference>
<evidence type="ECO:0000256" key="7">
    <source>
        <dbReference type="ARBA" id="ARBA00032251"/>
    </source>
</evidence>
<feature type="transmembrane region" description="Helical" evidence="9">
    <location>
        <begin position="319"/>
        <end position="339"/>
    </location>
</feature>
<evidence type="ECO:0000259" key="10">
    <source>
        <dbReference type="PROSITE" id="PS50262"/>
    </source>
</evidence>
<keyword evidence="8" id="KW-0675">Receptor</keyword>
<dbReference type="OrthoDB" id="5987936at2759"/>
<feature type="transmembrane region" description="Helical" evidence="9">
    <location>
        <begin position="281"/>
        <end position="299"/>
    </location>
</feature>
<dbReference type="InterPro" id="IPR002120">
    <property type="entry name" value="TRH_rcpt_1"/>
</dbReference>
<keyword evidence="12" id="KW-1185">Reference proteome</keyword>
<organism evidence="11 12">
    <name type="scientific">Diploscapter pachys</name>
    <dbReference type="NCBI Taxonomy" id="2018661"/>
    <lineage>
        <taxon>Eukaryota</taxon>
        <taxon>Metazoa</taxon>
        <taxon>Ecdysozoa</taxon>
        <taxon>Nematoda</taxon>
        <taxon>Chromadorea</taxon>
        <taxon>Rhabditida</taxon>
        <taxon>Rhabditina</taxon>
        <taxon>Rhabditomorpha</taxon>
        <taxon>Rhabditoidea</taxon>
        <taxon>Rhabditidae</taxon>
        <taxon>Diploscapter</taxon>
    </lineage>
</organism>
<evidence type="ECO:0000256" key="5">
    <source>
        <dbReference type="ARBA" id="ARBA00022989"/>
    </source>
</evidence>
<evidence type="ECO:0000256" key="3">
    <source>
        <dbReference type="ARBA" id="ARBA00018873"/>
    </source>
</evidence>
<feature type="transmembrane region" description="Helical" evidence="9">
    <location>
        <begin position="34"/>
        <end position="58"/>
    </location>
</feature>
<evidence type="ECO:0000313" key="11">
    <source>
        <dbReference type="EMBL" id="PAV61348.1"/>
    </source>
</evidence>
<dbReference type="PANTHER" id="PTHR46061:SF3">
    <property type="entry name" value="THYROTROPIN-RELEASING HORMONE RECEPTOR"/>
    <property type="match status" value="1"/>
</dbReference>
<keyword evidence="8" id="KW-0297">G-protein coupled receptor</keyword>
<dbReference type="GO" id="GO:0016020">
    <property type="term" value="C:membrane"/>
    <property type="evidence" value="ECO:0007669"/>
    <property type="project" value="UniProtKB-SubCell"/>
</dbReference>
<dbReference type="InterPro" id="IPR000276">
    <property type="entry name" value="GPCR_Rhodpsn"/>
</dbReference>
<feature type="transmembrane region" description="Helical" evidence="9">
    <location>
        <begin position="150"/>
        <end position="171"/>
    </location>
</feature>
<keyword evidence="8" id="KW-0807">Transducer</keyword>
<comment type="similarity">
    <text evidence="8">Belongs to the G-protein coupled receptor 1 family.</text>
</comment>
<accession>A0A2A2JHV4</accession>
<dbReference type="SMART" id="SM01381">
    <property type="entry name" value="7TM_GPCR_Srsx"/>
    <property type="match status" value="1"/>
</dbReference>
<feature type="transmembrane region" description="Helical" evidence="9">
    <location>
        <begin position="108"/>
        <end position="129"/>
    </location>
</feature>
<dbReference type="Pfam" id="PF00001">
    <property type="entry name" value="7tm_1"/>
    <property type="match status" value="1"/>
</dbReference>
<dbReference type="SUPFAM" id="SSF81321">
    <property type="entry name" value="Family A G protein-coupled receptor-like"/>
    <property type="match status" value="1"/>
</dbReference>
<reference evidence="11 12" key="1">
    <citation type="journal article" date="2017" name="Curr. Biol.">
        <title>Genome architecture and evolution of a unichromosomal asexual nematode.</title>
        <authorList>
            <person name="Fradin H."/>
            <person name="Zegar C."/>
            <person name="Gutwein M."/>
            <person name="Lucas J."/>
            <person name="Kovtun M."/>
            <person name="Corcoran D."/>
            <person name="Baugh L.R."/>
            <person name="Kiontke K."/>
            <person name="Gunsalus K."/>
            <person name="Fitch D.H."/>
            <person name="Piano F."/>
        </authorList>
    </citation>
    <scope>NUCLEOTIDE SEQUENCE [LARGE SCALE GENOMIC DNA]</scope>
    <source>
        <strain evidence="11">PF1309</strain>
    </source>
</reference>
<gene>
    <name evidence="11" type="ORF">WR25_18199</name>
</gene>
<evidence type="ECO:0000256" key="1">
    <source>
        <dbReference type="ARBA" id="ARBA00004100"/>
    </source>
</evidence>
<dbReference type="PRINTS" id="PR00751">
    <property type="entry name" value="THYROLIBRINR"/>
</dbReference>
<dbReference type="PANTHER" id="PTHR46061">
    <property type="entry name" value="THYROTROPIN-RELEASING HORMONE RECEPTOR"/>
    <property type="match status" value="1"/>
</dbReference>
<dbReference type="STRING" id="2018661.A0A2A2JHV4"/>
<evidence type="ECO:0000256" key="4">
    <source>
        <dbReference type="ARBA" id="ARBA00022692"/>
    </source>
</evidence>
<feature type="transmembrane region" description="Helical" evidence="9">
    <location>
        <begin position="70"/>
        <end position="88"/>
    </location>
</feature>
<proteinExistence type="inferred from homology"/>
<dbReference type="InterPro" id="IPR017452">
    <property type="entry name" value="GPCR_Rhodpsn_7TM"/>
</dbReference>
<keyword evidence="5 9" id="KW-1133">Transmembrane helix</keyword>
<dbReference type="PROSITE" id="PS50262">
    <property type="entry name" value="G_PROTEIN_RECEP_F1_2"/>
    <property type="match status" value="1"/>
</dbReference>
<dbReference type="PROSITE" id="PS00237">
    <property type="entry name" value="G_PROTEIN_RECEP_F1_1"/>
    <property type="match status" value="1"/>
</dbReference>
<dbReference type="PRINTS" id="PR00237">
    <property type="entry name" value="GPCRRHODOPSN"/>
</dbReference>
<dbReference type="GO" id="GO:0004997">
    <property type="term" value="F:thyrotropin-releasing hormone receptor activity"/>
    <property type="evidence" value="ECO:0007669"/>
    <property type="project" value="InterPro"/>
</dbReference>
<name>A0A2A2JHV4_9BILA</name>